<sequence length="90" mass="10813">MIAILFYVKACTEANIIKLVVCSWLVLFGRCKLLELEVWGYWELVNGRSLTTNNQQLPKTKKYQRQKITNDYKYQLHSANFYLFFCYFLK</sequence>
<gene>
    <name evidence="1" type="ORF">BpHYR1_002135</name>
</gene>
<evidence type="ECO:0000313" key="1">
    <source>
        <dbReference type="EMBL" id="RNA28050.1"/>
    </source>
</evidence>
<name>A0A3M7RX77_BRAPC</name>
<dbReference type="AlphaFoldDB" id="A0A3M7RX77"/>
<organism evidence="1 2">
    <name type="scientific">Brachionus plicatilis</name>
    <name type="common">Marine rotifer</name>
    <name type="synonym">Brachionus muelleri</name>
    <dbReference type="NCBI Taxonomy" id="10195"/>
    <lineage>
        <taxon>Eukaryota</taxon>
        <taxon>Metazoa</taxon>
        <taxon>Spiralia</taxon>
        <taxon>Gnathifera</taxon>
        <taxon>Rotifera</taxon>
        <taxon>Eurotatoria</taxon>
        <taxon>Monogononta</taxon>
        <taxon>Pseudotrocha</taxon>
        <taxon>Ploima</taxon>
        <taxon>Brachionidae</taxon>
        <taxon>Brachionus</taxon>
    </lineage>
</organism>
<dbReference type="Proteomes" id="UP000276133">
    <property type="component" value="Unassembled WGS sequence"/>
</dbReference>
<comment type="caution">
    <text evidence="1">The sequence shown here is derived from an EMBL/GenBank/DDBJ whole genome shotgun (WGS) entry which is preliminary data.</text>
</comment>
<keyword evidence="2" id="KW-1185">Reference proteome</keyword>
<proteinExistence type="predicted"/>
<reference evidence="1 2" key="1">
    <citation type="journal article" date="2018" name="Sci. Rep.">
        <title>Genomic signatures of local adaptation to the degree of environmental predictability in rotifers.</title>
        <authorList>
            <person name="Franch-Gras L."/>
            <person name="Hahn C."/>
            <person name="Garcia-Roger E.M."/>
            <person name="Carmona M.J."/>
            <person name="Serra M."/>
            <person name="Gomez A."/>
        </authorList>
    </citation>
    <scope>NUCLEOTIDE SEQUENCE [LARGE SCALE GENOMIC DNA]</scope>
    <source>
        <strain evidence="1">HYR1</strain>
    </source>
</reference>
<protein>
    <submittedName>
        <fullName evidence="1">Uncharacterized protein</fullName>
    </submittedName>
</protein>
<evidence type="ECO:0000313" key="2">
    <source>
        <dbReference type="Proteomes" id="UP000276133"/>
    </source>
</evidence>
<dbReference type="EMBL" id="REGN01002444">
    <property type="protein sequence ID" value="RNA28050.1"/>
    <property type="molecule type" value="Genomic_DNA"/>
</dbReference>
<accession>A0A3M7RX77</accession>